<dbReference type="Proteomes" id="UP000887580">
    <property type="component" value="Unplaced"/>
</dbReference>
<accession>A0AC35GV94</accession>
<protein>
    <submittedName>
        <fullName evidence="2">Uncharacterized protein</fullName>
    </submittedName>
</protein>
<name>A0AC35GV94_9BILA</name>
<sequence>MLSVKRCDKSYKLLLPGENFKNVNLTNRKIYDLPSDEFHQRVRYKCYDSFYENDNSFRNQKFSTFRDNELAKLKNDFDNYEENFRKRSDESSKLKHAGSTLSLHIASC</sequence>
<reference evidence="2" key="1">
    <citation type="submission" date="2022-11" db="UniProtKB">
        <authorList>
            <consortium name="WormBaseParasite"/>
        </authorList>
    </citation>
    <scope>IDENTIFICATION</scope>
</reference>
<evidence type="ECO:0000313" key="2">
    <source>
        <dbReference type="WBParaSite" id="PS1159_v2.g8996.t1"/>
    </source>
</evidence>
<organism evidence="1 2">
    <name type="scientific">Panagrolaimus sp. PS1159</name>
    <dbReference type="NCBI Taxonomy" id="55785"/>
    <lineage>
        <taxon>Eukaryota</taxon>
        <taxon>Metazoa</taxon>
        <taxon>Ecdysozoa</taxon>
        <taxon>Nematoda</taxon>
        <taxon>Chromadorea</taxon>
        <taxon>Rhabditida</taxon>
        <taxon>Tylenchina</taxon>
        <taxon>Panagrolaimomorpha</taxon>
        <taxon>Panagrolaimoidea</taxon>
        <taxon>Panagrolaimidae</taxon>
        <taxon>Panagrolaimus</taxon>
    </lineage>
</organism>
<dbReference type="WBParaSite" id="PS1159_v2.g8996.t1">
    <property type="protein sequence ID" value="PS1159_v2.g8996.t1"/>
    <property type="gene ID" value="PS1159_v2.g8996"/>
</dbReference>
<evidence type="ECO:0000313" key="1">
    <source>
        <dbReference type="Proteomes" id="UP000887580"/>
    </source>
</evidence>
<proteinExistence type="predicted"/>